<evidence type="ECO:0000259" key="2">
    <source>
        <dbReference type="Pfam" id="PF23600"/>
    </source>
</evidence>
<dbReference type="InterPro" id="IPR055563">
    <property type="entry name" value="CdpA_N"/>
</dbReference>
<proteinExistence type="predicted"/>
<feature type="transmembrane region" description="Helical" evidence="1">
    <location>
        <begin position="48"/>
        <end position="69"/>
    </location>
</feature>
<feature type="domain" description="Cell division protein A N-terminal" evidence="2">
    <location>
        <begin position="8"/>
        <end position="85"/>
    </location>
</feature>
<protein>
    <recommendedName>
        <fullName evidence="2">Cell division protein A N-terminal domain-containing protein</fullName>
    </recommendedName>
</protein>
<feature type="transmembrane region" description="Helical" evidence="1">
    <location>
        <begin position="21"/>
        <end position="41"/>
    </location>
</feature>
<reference evidence="3" key="1">
    <citation type="submission" date="2023-06" db="EMBL/GenBank/DDBJ databases">
        <title>Two Chryseobacterium gambrini strains from China.</title>
        <authorList>
            <person name="Zeng J."/>
            <person name="Wu Y."/>
        </authorList>
    </citation>
    <scope>NUCLEOTIDE SEQUENCE</scope>
    <source>
        <strain evidence="3">SQ219</strain>
    </source>
</reference>
<keyword evidence="1" id="KW-0812">Transmembrane</keyword>
<dbReference type="EMBL" id="JAUHGV010000248">
    <property type="protein sequence ID" value="MDN4015286.1"/>
    <property type="molecule type" value="Genomic_DNA"/>
</dbReference>
<evidence type="ECO:0000313" key="3">
    <source>
        <dbReference type="EMBL" id="MDN4015286.1"/>
    </source>
</evidence>
<dbReference type="AlphaFoldDB" id="A0AAJ1VMI8"/>
<dbReference type="RefSeq" id="WP_290343809.1">
    <property type="nucleotide sequence ID" value="NZ_JAUHGV010000248.1"/>
</dbReference>
<sequence>FAGSASIAGALGLGTLGARELAGALAGIGLAAALVGALAVVPANRGAWYRGIAGTLLALGGVGAFLFAYPGRWYGDGADLTLSVV</sequence>
<name>A0AAJ1VMI8_9FLAO</name>
<feature type="non-terminal residue" evidence="3">
    <location>
        <position position="1"/>
    </location>
</feature>
<keyword evidence="1" id="KW-1133">Transmembrane helix</keyword>
<gene>
    <name evidence="3" type="ORF">QX233_22820</name>
</gene>
<comment type="caution">
    <text evidence="3">The sequence shown here is derived from an EMBL/GenBank/DDBJ whole genome shotgun (WGS) entry which is preliminary data.</text>
</comment>
<dbReference type="Proteomes" id="UP001225933">
    <property type="component" value="Unassembled WGS sequence"/>
</dbReference>
<keyword evidence="1" id="KW-0472">Membrane</keyword>
<evidence type="ECO:0000256" key="1">
    <source>
        <dbReference type="SAM" id="Phobius"/>
    </source>
</evidence>
<feature type="non-terminal residue" evidence="3">
    <location>
        <position position="85"/>
    </location>
</feature>
<organism evidence="3 4">
    <name type="scientific">Chryseobacterium gambrini</name>
    <dbReference type="NCBI Taxonomy" id="373672"/>
    <lineage>
        <taxon>Bacteria</taxon>
        <taxon>Pseudomonadati</taxon>
        <taxon>Bacteroidota</taxon>
        <taxon>Flavobacteriia</taxon>
        <taxon>Flavobacteriales</taxon>
        <taxon>Weeksellaceae</taxon>
        <taxon>Chryseobacterium group</taxon>
        <taxon>Chryseobacterium</taxon>
    </lineage>
</organism>
<evidence type="ECO:0000313" key="4">
    <source>
        <dbReference type="Proteomes" id="UP001225933"/>
    </source>
</evidence>
<dbReference type="Pfam" id="PF23600">
    <property type="entry name" value="CdpA_N"/>
    <property type="match status" value="1"/>
</dbReference>
<accession>A0AAJ1VMI8</accession>